<dbReference type="PANTHER" id="PTHR32448">
    <property type="entry name" value="OS08G0158400 PROTEIN"/>
    <property type="match status" value="1"/>
</dbReference>
<dbReference type="InterPro" id="IPR012951">
    <property type="entry name" value="BBE"/>
</dbReference>
<keyword evidence="2" id="KW-0274">FAD</keyword>
<evidence type="ECO:0000313" key="4">
    <source>
        <dbReference type="EMBL" id="AFK35013.1"/>
    </source>
</evidence>
<evidence type="ECO:0000256" key="1">
    <source>
        <dbReference type="ARBA" id="ARBA00022630"/>
    </source>
</evidence>
<dbReference type="EMBL" id="BT135218">
    <property type="protein sequence ID" value="AFK35013.1"/>
    <property type="molecule type" value="mRNA"/>
</dbReference>
<protein>
    <recommendedName>
        <fullName evidence="3">Berberine/berberine-like domain-containing protein</fullName>
    </recommendedName>
</protein>
<dbReference type="Gene3D" id="3.30.465.10">
    <property type="match status" value="1"/>
</dbReference>
<evidence type="ECO:0000256" key="2">
    <source>
        <dbReference type="ARBA" id="ARBA00022827"/>
    </source>
</evidence>
<organism evidence="4">
    <name type="scientific">Medicago truncatula</name>
    <name type="common">Barrel medic</name>
    <name type="synonym">Medicago tribuloides</name>
    <dbReference type="NCBI Taxonomy" id="3880"/>
    <lineage>
        <taxon>Eukaryota</taxon>
        <taxon>Viridiplantae</taxon>
        <taxon>Streptophyta</taxon>
        <taxon>Embryophyta</taxon>
        <taxon>Tracheophyta</taxon>
        <taxon>Spermatophyta</taxon>
        <taxon>Magnoliopsida</taxon>
        <taxon>eudicotyledons</taxon>
        <taxon>Gunneridae</taxon>
        <taxon>Pentapetalae</taxon>
        <taxon>rosids</taxon>
        <taxon>fabids</taxon>
        <taxon>Fabales</taxon>
        <taxon>Fabaceae</taxon>
        <taxon>Papilionoideae</taxon>
        <taxon>50 kb inversion clade</taxon>
        <taxon>NPAAA clade</taxon>
        <taxon>Hologalegina</taxon>
        <taxon>IRL clade</taxon>
        <taxon>Trifolieae</taxon>
        <taxon>Medicago</taxon>
    </lineage>
</organism>
<sequence>MIELEDAILYFNPYGGKMAEISSTDTPFPHRAGNLWKVQYQANWNKAGKDVADHYIGLTRKLHRYMTPFVSKNPREAFFNYKDLDLGINHNGKNSYAEGRVYGVEYFKDNFDRLVEIKTKVDPDNFFRNEQSIPTLPHRKN</sequence>
<dbReference type="InterPro" id="IPR016169">
    <property type="entry name" value="FAD-bd_PCMH_sub2"/>
</dbReference>
<dbReference type="ExpressionAtlas" id="I3S421">
    <property type="expression patterns" value="differential"/>
</dbReference>
<evidence type="ECO:0000259" key="3">
    <source>
        <dbReference type="Pfam" id="PF08031"/>
    </source>
</evidence>
<dbReference type="AlphaFoldDB" id="I3S421"/>
<feature type="domain" description="Berberine/berberine-like" evidence="3">
    <location>
        <begin position="77"/>
        <end position="134"/>
    </location>
</feature>
<dbReference type="Pfam" id="PF08031">
    <property type="entry name" value="BBE"/>
    <property type="match status" value="1"/>
</dbReference>
<accession>I3S421</accession>
<name>I3S421_MEDTR</name>
<dbReference type="GO" id="GO:0016491">
    <property type="term" value="F:oxidoreductase activity"/>
    <property type="evidence" value="ECO:0007669"/>
    <property type="project" value="InterPro"/>
</dbReference>
<reference evidence="4" key="1">
    <citation type="submission" date="2012-05" db="EMBL/GenBank/DDBJ databases">
        <authorList>
            <person name="Krishnakumar V."/>
            <person name="Cheung F."/>
            <person name="Xiao Y."/>
            <person name="Chan A."/>
            <person name="Moskal W.A."/>
            <person name="Town C.D."/>
        </authorList>
    </citation>
    <scope>NUCLEOTIDE SEQUENCE</scope>
</reference>
<proteinExistence type="evidence at transcript level"/>
<dbReference type="GO" id="GO:0050660">
    <property type="term" value="F:flavin adenine dinucleotide binding"/>
    <property type="evidence" value="ECO:0007669"/>
    <property type="project" value="InterPro"/>
</dbReference>
<keyword evidence="1" id="KW-0285">Flavoprotein</keyword>
<dbReference type="Gene3D" id="3.40.462.20">
    <property type="match status" value="1"/>
</dbReference>